<dbReference type="EMBL" id="PP179311">
    <property type="protein sequence ID" value="XAI69604.1"/>
    <property type="molecule type" value="Genomic_DNA"/>
</dbReference>
<name>A0AAU6W074_9VIRU</name>
<organism evidence="2">
    <name type="scientific">Pseudomonas phage Pyxpy02</name>
    <dbReference type="NCBI Taxonomy" id="3138547"/>
    <lineage>
        <taxon>Viruses</taxon>
    </lineage>
</organism>
<proteinExistence type="predicted"/>
<reference evidence="2" key="1">
    <citation type="journal article" date="2024" name="J. Gen. Virol.">
        <title>Novel phages of Pseudomonas syringae unveil numerous potential auxiliary metabolic genes.</title>
        <authorList>
            <person name="Feltin C."/>
            <person name="Garneau J.R."/>
            <person name="Morris C.E."/>
            <person name="Berard A."/>
            <person name="Torres-Barcelo C."/>
        </authorList>
    </citation>
    <scope>NUCLEOTIDE SEQUENCE</scope>
</reference>
<keyword evidence="1" id="KW-1133">Transmembrane helix</keyword>
<feature type="transmembrane region" description="Helical" evidence="1">
    <location>
        <begin position="17"/>
        <end position="35"/>
    </location>
</feature>
<evidence type="ECO:0000256" key="1">
    <source>
        <dbReference type="SAM" id="Phobius"/>
    </source>
</evidence>
<accession>A0AAU6W074</accession>
<evidence type="ECO:0000313" key="2">
    <source>
        <dbReference type="EMBL" id="XAI69604.1"/>
    </source>
</evidence>
<keyword evidence="1" id="KW-0812">Transmembrane</keyword>
<gene>
    <name evidence="2" type="ORF">Pyxpy02_00121</name>
</gene>
<protein>
    <submittedName>
        <fullName evidence="2">Uncharacterized protein</fullName>
    </submittedName>
</protein>
<keyword evidence="1" id="KW-0472">Membrane</keyword>
<sequence>MGIFDDVDDGIEGGEPIILLIIVVIISVIFYNLFIK</sequence>